<keyword evidence="3" id="KW-1185">Reference proteome</keyword>
<accession>A0A0D6XPA3</accession>
<evidence type="ECO:0000313" key="4">
    <source>
        <dbReference type="Proteomes" id="UP000254100"/>
    </source>
</evidence>
<reference evidence="2 4" key="2">
    <citation type="submission" date="2018-06" db="EMBL/GenBank/DDBJ databases">
        <authorList>
            <consortium name="Pathogen Informatics"/>
            <person name="Doyle S."/>
        </authorList>
    </citation>
    <scope>NUCLEOTIDE SEQUENCE [LARGE SCALE GENOMIC DNA]</scope>
    <source>
        <strain evidence="2 4">NCTC13832</strain>
    </source>
</reference>
<dbReference type="Proteomes" id="UP000254100">
    <property type="component" value="Unassembled WGS sequence"/>
</dbReference>
<sequence length="97" mass="11316">MSRKKVLNDVKVLDQKLENADNTEERQKIIAREIFLTRSGPLPDPEYFHRYEKVLPGSALNKIMAFSNMIKSMSFITIICDKIRAFLRLYNLNIAKI</sequence>
<proteinExistence type="predicted"/>
<evidence type="ECO:0000313" key="1">
    <source>
        <dbReference type="EMBL" id="KIX90639.1"/>
    </source>
</evidence>
<evidence type="ECO:0000313" key="3">
    <source>
        <dbReference type="Proteomes" id="UP000032366"/>
    </source>
</evidence>
<dbReference type="AlphaFoldDB" id="A0A0D6XPA3"/>
<dbReference type="OrthoDB" id="2329681at2"/>
<evidence type="ECO:0000313" key="2">
    <source>
        <dbReference type="EMBL" id="SUM56902.1"/>
    </source>
</evidence>
<dbReference type="EMBL" id="UHDT01000001">
    <property type="protein sequence ID" value="SUM56902.1"/>
    <property type="molecule type" value="Genomic_DNA"/>
</dbReference>
<organism evidence="2 4">
    <name type="scientific">Staphylococcus microti</name>
    <dbReference type="NCBI Taxonomy" id="569857"/>
    <lineage>
        <taxon>Bacteria</taxon>
        <taxon>Bacillati</taxon>
        <taxon>Bacillota</taxon>
        <taxon>Bacilli</taxon>
        <taxon>Bacillales</taxon>
        <taxon>Staphylococcaceae</taxon>
        <taxon>Staphylococcus</taxon>
    </lineage>
</organism>
<protein>
    <submittedName>
        <fullName evidence="2">Uncharacterized protein</fullName>
    </submittedName>
</protein>
<reference evidence="1 3" key="1">
    <citation type="submission" date="2015-01" db="EMBL/GenBank/DDBJ databases">
        <authorList>
            <person name="Guo J."/>
        </authorList>
    </citation>
    <scope>NUCLEOTIDE SEQUENCE [LARGE SCALE GENOMIC DNA]</scope>
    <source>
        <strain evidence="1 3">DSM 22147</strain>
    </source>
</reference>
<dbReference type="EMBL" id="JXWY01000039">
    <property type="protein sequence ID" value="KIX90639.1"/>
    <property type="molecule type" value="Genomic_DNA"/>
</dbReference>
<dbReference type="STRING" id="569857.TP70_06885"/>
<dbReference type="RefSeq" id="WP_044360555.1">
    <property type="nucleotide sequence ID" value="NZ_JXWY01000039.1"/>
</dbReference>
<dbReference type="Proteomes" id="UP000032366">
    <property type="component" value="Unassembled WGS sequence"/>
</dbReference>
<name>A0A0D6XPA3_9STAP</name>
<gene>
    <name evidence="2" type="ORF">NCTC13832_00565</name>
    <name evidence="1" type="ORF">TP70_06885</name>
</gene>